<dbReference type="Proteomes" id="UP000008065">
    <property type="component" value="Unassembled WGS sequence"/>
</dbReference>
<feature type="region of interest" description="Disordered" evidence="1">
    <location>
        <begin position="256"/>
        <end position="283"/>
    </location>
</feature>
<dbReference type="AlphaFoldDB" id="F8MIN2"/>
<dbReference type="KEGG" id="nte:NEUTE1DRAFT109302"/>
<evidence type="ECO:0000256" key="1">
    <source>
        <dbReference type="SAM" id="MobiDB-lite"/>
    </source>
</evidence>
<proteinExistence type="predicted"/>
<sequence length="283" mass="31087">MVGQALLGATRRFLSFDINKLGDDKGSSRNARLKLKSLSWRGGYPPKPGMSLLGILRPPVTCGPRALFQGFLPPKACNSAADPSGKCVSHDQPRRRFLPKPYDNSCYPGEANQGIRDHKSLCQNVAIVEEAPDMEIQIASKKKFLFEKLSSLPSTRVAPSLHFSLPASVFRCLLSCFFRRCRGASGKLQLWTENASPQIHRDHSGEGSRSWTVALAMYKTDTVPTESLPQYTGKMAVRHGEENATSSGYLQKFGEMIAGSPHDSEAEHPLPQNLEYGGDPETP</sequence>
<dbReference type="VEuPathDB" id="FungiDB:NEUTE1DRAFT_109302"/>
<dbReference type="HOGENOM" id="CLU_990764_0_0_1"/>
<gene>
    <name evidence="2" type="ORF">NEUTE1DRAFT_109302</name>
</gene>
<keyword evidence="3" id="KW-1185">Reference proteome</keyword>
<reference evidence="3" key="1">
    <citation type="journal article" date="2011" name="Genetics">
        <title>Massive changes in genome architecture accompany the transition to self-fertility in the filamentous fungus Neurospora tetrasperma.</title>
        <authorList>
            <person name="Ellison C.E."/>
            <person name="Stajich J.E."/>
            <person name="Jacobson D.J."/>
            <person name="Natvig D.O."/>
            <person name="Lapidus A."/>
            <person name="Foster B."/>
            <person name="Aerts A."/>
            <person name="Riley R."/>
            <person name="Lindquist E.A."/>
            <person name="Grigoriev I.V."/>
            <person name="Taylor J.W."/>
        </authorList>
    </citation>
    <scope>NUCLEOTIDE SEQUENCE [LARGE SCALE GENOMIC DNA]</scope>
    <source>
        <strain evidence="3">FGSC 2508 / P0657</strain>
    </source>
</reference>
<name>F8MIN2_NEUT8</name>
<dbReference type="RefSeq" id="XP_009850031.1">
    <property type="nucleotide sequence ID" value="XM_009851729.1"/>
</dbReference>
<organism evidence="2 3">
    <name type="scientific">Neurospora tetrasperma (strain FGSC 2508 / ATCC MYA-4615 / P0657)</name>
    <dbReference type="NCBI Taxonomy" id="510951"/>
    <lineage>
        <taxon>Eukaryota</taxon>
        <taxon>Fungi</taxon>
        <taxon>Dikarya</taxon>
        <taxon>Ascomycota</taxon>
        <taxon>Pezizomycotina</taxon>
        <taxon>Sordariomycetes</taxon>
        <taxon>Sordariomycetidae</taxon>
        <taxon>Sordariales</taxon>
        <taxon>Sordariaceae</taxon>
        <taxon>Neurospora</taxon>
    </lineage>
</organism>
<dbReference type="GeneID" id="20822443"/>
<evidence type="ECO:0000313" key="2">
    <source>
        <dbReference type="EMBL" id="EGO59833.1"/>
    </source>
</evidence>
<accession>F8MIN2</accession>
<dbReference type="EMBL" id="GL891303">
    <property type="protein sequence ID" value="EGO59833.1"/>
    <property type="molecule type" value="Genomic_DNA"/>
</dbReference>
<protein>
    <submittedName>
        <fullName evidence="2">Uncharacterized protein</fullName>
    </submittedName>
</protein>
<evidence type="ECO:0000313" key="3">
    <source>
        <dbReference type="Proteomes" id="UP000008065"/>
    </source>
</evidence>